<comment type="similarity">
    <text evidence="1">Belongs to the 'phage' integrase family.</text>
</comment>
<name>A0A5D4SXJ9_9BACI</name>
<evidence type="ECO:0000256" key="1">
    <source>
        <dbReference type="ARBA" id="ARBA00008857"/>
    </source>
</evidence>
<dbReference type="GO" id="GO:0015074">
    <property type="term" value="P:DNA integration"/>
    <property type="evidence" value="ECO:0007669"/>
    <property type="project" value="InterPro"/>
</dbReference>
<evidence type="ECO:0000259" key="5">
    <source>
        <dbReference type="PROSITE" id="PS51898"/>
    </source>
</evidence>
<dbReference type="GO" id="GO:0006310">
    <property type="term" value="P:DNA recombination"/>
    <property type="evidence" value="ECO:0007669"/>
    <property type="project" value="UniProtKB-KW"/>
</dbReference>
<dbReference type="AlphaFoldDB" id="A0A5D4SXJ9"/>
<dbReference type="PROSITE" id="PS51900">
    <property type="entry name" value="CB"/>
    <property type="match status" value="1"/>
</dbReference>
<dbReference type="PANTHER" id="PTHR30349:SF64">
    <property type="entry name" value="PROPHAGE INTEGRASE INTD-RELATED"/>
    <property type="match status" value="1"/>
</dbReference>
<protein>
    <submittedName>
        <fullName evidence="7">Site-specific integrase</fullName>
    </submittedName>
</protein>
<dbReference type="InterPro" id="IPR044068">
    <property type="entry name" value="CB"/>
</dbReference>
<dbReference type="RefSeq" id="WP_148989160.1">
    <property type="nucleotide sequence ID" value="NZ_VTEV01000006.1"/>
</dbReference>
<feature type="domain" description="Tyr recombinase" evidence="5">
    <location>
        <begin position="178"/>
        <end position="386"/>
    </location>
</feature>
<dbReference type="InterPro" id="IPR011010">
    <property type="entry name" value="DNA_brk_join_enz"/>
</dbReference>
<comment type="caution">
    <text evidence="7">The sequence shown here is derived from an EMBL/GenBank/DDBJ whole genome shotgun (WGS) entry which is preliminary data.</text>
</comment>
<feature type="domain" description="Core-binding (CB)" evidence="6">
    <location>
        <begin position="67"/>
        <end position="148"/>
    </location>
</feature>
<dbReference type="InterPro" id="IPR025269">
    <property type="entry name" value="SAM-like_dom"/>
</dbReference>
<evidence type="ECO:0000259" key="6">
    <source>
        <dbReference type="PROSITE" id="PS51900"/>
    </source>
</evidence>
<evidence type="ECO:0000313" key="7">
    <source>
        <dbReference type="EMBL" id="TYS67018.1"/>
    </source>
</evidence>
<dbReference type="Gene3D" id="1.10.150.130">
    <property type="match status" value="1"/>
</dbReference>
<sequence>MYCRKVDTKKGKAWECFEELPKDPVTGKRKRLSARGKTRPEAKHKLEIKIRDVTEFGLTTDPTQSSITFEQLAKEWLKANQKNSKQSAHRSREFHVKRFGKYISKIPVRDITKKMYQNVIDKLASDGYSYNTIYAAHNIAKKIFKQAMIWDIIKASPAEMVILPKQQATIEEIEKEEILENYLEKNELKLFLSTVKNKGLPSDEVIFTLLAFTGMRVGELLALKWTDISYEKKEISVTKTIFNIDGKKDEYKLLTPKTKKSIRKISVDEKIIQLLKQHRIEQSEQKMKVRSIWHDQDFVLTRSDGYPFSPRFVHYRIKRIEKLLLEQCSFDKKLHPHILRHTHTSLLTEAGVDIRSIMQRLGHSDAKTTLSVYTHVTNQMKTNAADKLSQTFGNLINS</sequence>
<organism evidence="7 8">
    <name type="scientific">Sutcliffiella horikoshii</name>
    <dbReference type="NCBI Taxonomy" id="79883"/>
    <lineage>
        <taxon>Bacteria</taxon>
        <taxon>Bacillati</taxon>
        <taxon>Bacillota</taxon>
        <taxon>Bacilli</taxon>
        <taxon>Bacillales</taxon>
        <taxon>Bacillaceae</taxon>
        <taxon>Sutcliffiella</taxon>
    </lineage>
</organism>
<dbReference type="InterPro" id="IPR002104">
    <property type="entry name" value="Integrase_catalytic"/>
</dbReference>
<proteinExistence type="inferred from homology"/>
<reference evidence="7 8" key="1">
    <citation type="submission" date="2019-08" db="EMBL/GenBank/DDBJ databases">
        <title>Bacillus genomes from the desert of Cuatro Cienegas, Coahuila.</title>
        <authorList>
            <person name="Olmedo-Alvarez G."/>
        </authorList>
    </citation>
    <scope>NUCLEOTIDE SEQUENCE [LARGE SCALE GENOMIC DNA]</scope>
    <source>
        <strain evidence="7 8">CH28_1T</strain>
    </source>
</reference>
<keyword evidence="2 4" id="KW-0238">DNA-binding</keyword>
<gene>
    <name evidence="7" type="ORF">FZC76_15940</name>
</gene>
<dbReference type="Pfam" id="PF00589">
    <property type="entry name" value="Phage_integrase"/>
    <property type="match status" value="1"/>
</dbReference>
<dbReference type="SUPFAM" id="SSF56349">
    <property type="entry name" value="DNA breaking-rejoining enzymes"/>
    <property type="match status" value="1"/>
</dbReference>
<dbReference type="InterPro" id="IPR013762">
    <property type="entry name" value="Integrase-like_cat_sf"/>
</dbReference>
<dbReference type="InterPro" id="IPR050090">
    <property type="entry name" value="Tyrosine_recombinase_XerCD"/>
</dbReference>
<dbReference type="CDD" id="cd01189">
    <property type="entry name" value="INT_ICEBs1_C_like"/>
    <property type="match status" value="1"/>
</dbReference>
<dbReference type="EMBL" id="VTEV01000006">
    <property type="protein sequence ID" value="TYS67018.1"/>
    <property type="molecule type" value="Genomic_DNA"/>
</dbReference>
<dbReference type="Gene3D" id="1.10.443.10">
    <property type="entry name" value="Intergrase catalytic core"/>
    <property type="match status" value="1"/>
</dbReference>
<dbReference type="Proteomes" id="UP000322524">
    <property type="component" value="Unassembled WGS sequence"/>
</dbReference>
<dbReference type="PANTHER" id="PTHR30349">
    <property type="entry name" value="PHAGE INTEGRASE-RELATED"/>
    <property type="match status" value="1"/>
</dbReference>
<evidence type="ECO:0000313" key="8">
    <source>
        <dbReference type="Proteomes" id="UP000322524"/>
    </source>
</evidence>
<dbReference type="PROSITE" id="PS51898">
    <property type="entry name" value="TYR_RECOMBINASE"/>
    <property type="match status" value="1"/>
</dbReference>
<keyword evidence="3" id="KW-0233">DNA recombination</keyword>
<evidence type="ECO:0000256" key="4">
    <source>
        <dbReference type="PROSITE-ProRule" id="PRU01248"/>
    </source>
</evidence>
<dbReference type="InterPro" id="IPR010998">
    <property type="entry name" value="Integrase_recombinase_N"/>
</dbReference>
<evidence type="ECO:0000256" key="2">
    <source>
        <dbReference type="ARBA" id="ARBA00023125"/>
    </source>
</evidence>
<dbReference type="GO" id="GO:0003677">
    <property type="term" value="F:DNA binding"/>
    <property type="evidence" value="ECO:0007669"/>
    <property type="project" value="UniProtKB-UniRule"/>
</dbReference>
<evidence type="ECO:0000256" key="3">
    <source>
        <dbReference type="ARBA" id="ARBA00023172"/>
    </source>
</evidence>
<accession>A0A5D4SXJ9</accession>
<dbReference type="Pfam" id="PF13102">
    <property type="entry name" value="Phage_int_SAM_5"/>
    <property type="match status" value="1"/>
</dbReference>
<dbReference type="OrthoDB" id="9803188at2"/>